<name>A0A4Y2MVC9_ARAVE</name>
<proteinExistence type="predicted"/>
<dbReference type="OrthoDB" id="6567659at2759"/>
<dbReference type="EMBL" id="BGPR01007896">
    <property type="protein sequence ID" value="GBN30320.1"/>
    <property type="molecule type" value="Genomic_DNA"/>
</dbReference>
<keyword evidence="2" id="KW-1185">Reference proteome</keyword>
<comment type="caution">
    <text evidence="1">The sequence shown here is derived from an EMBL/GenBank/DDBJ whole genome shotgun (WGS) entry which is preliminary data.</text>
</comment>
<sequence>MLKQVYGDDTVTLKTMYYEVFKRLLARIRCVRPHLKQSGPWFPLHDNAWPHTVLPPGEKPWTGLPQVDESKKDGKLYVNCDKDMISELFTFDELIGDKLSSANLSDDEVIPPSFNPLGTFDE</sequence>
<gene>
    <name evidence="1" type="ORF">AVEN_260934_1</name>
</gene>
<reference evidence="1 2" key="1">
    <citation type="journal article" date="2019" name="Sci. Rep.">
        <title>Orb-weaving spider Araneus ventricosus genome elucidates the spidroin gene catalogue.</title>
        <authorList>
            <person name="Kono N."/>
            <person name="Nakamura H."/>
            <person name="Ohtoshi R."/>
            <person name="Moran D.A.P."/>
            <person name="Shinohara A."/>
            <person name="Yoshida Y."/>
            <person name="Fujiwara M."/>
            <person name="Mori M."/>
            <person name="Tomita M."/>
            <person name="Arakawa K."/>
        </authorList>
    </citation>
    <scope>NUCLEOTIDE SEQUENCE [LARGE SCALE GENOMIC DNA]</scope>
</reference>
<protein>
    <submittedName>
        <fullName evidence="1">Uncharacterized protein</fullName>
    </submittedName>
</protein>
<accession>A0A4Y2MVC9</accession>
<dbReference type="Proteomes" id="UP000499080">
    <property type="component" value="Unassembled WGS sequence"/>
</dbReference>
<evidence type="ECO:0000313" key="2">
    <source>
        <dbReference type="Proteomes" id="UP000499080"/>
    </source>
</evidence>
<organism evidence="1 2">
    <name type="scientific">Araneus ventricosus</name>
    <name type="common">Orbweaver spider</name>
    <name type="synonym">Epeira ventricosa</name>
    <dbReference type="NCBI Taxonomy" id="182803"/>
    <lineage>
        <taxon>Eukaryota</taxon>
        <taxon>Metazoa</taxon>
        <taxon>Ecdysozoa</taxon>
        <taxon>Arthropoda</taxon>
        <taxon>Chelicerata</taxon>
        <taxon>Arachnida</taxon>
        <taxon>Araneae</taxon>
        <taxon>Araneomorphae</taxon>
        <taxon>Entelegynae</taxon>
        <taxon>Araneoidea</taxon>
        <taxon>Araneidae</taxon>
        <taxon>Araneus</taxon>
    </lineage>
</organism>
<evidence type="ECO:0000313" key="1">
    <source>
        <dbReference type="EMBL" id="GBN30320.1"/>
    </source>
</evidence>
<dbReference type="AlphaFoldDB" id="A0A4Y2MVC9"/>